<evidence type="ECO:0000313" key="1">
    <source>
        <dbReference type="EMBL" id="ADQ48142.1"/>
    </source>
</evidence>
<sequence length="31" mass="3746">MMKIVKSRMILELCVMMKKSSIYLWTIKKLV</sequence>
<gene>
    <name evidence="1" type="primary">R607b</name>
</gene>
<dbReference type="GeneID" id="9925246"/>
<proteinExistence type="predicted"/>
<evidence type="ECO:0000313" key="2">
    <source>
        <dbReference type="Proteomes" id="UP000201519"/>
    </source>
</evidence>
<keyword evidence="2" id="KW-1185">Reference proteome</keyword>
<organism evidence="1 2">
    <name type="scientific">Acanthamoeba polyphaga mimivirus</name>
    <name type="common">APMV</name>
    <dbReference type="NCBI Taxonomy" id="212035"/>
    <lineage>
        <taxon>Viruses</taxon>
        <taxon>Varidnaviria</taxon>
        <taxon>Bamfordvirae</taxon>
        <taxon>Nucleocytoviricota</taxon>
        <taxon>Megaviricetes</taxon>
        <taxon>Imitervirales</taxon>
        <taxon>Mimiviridae</taxon>
        <taxon>Megamimivirinae</taxon>
        <taxon>Mimivirus</taxon>
        <taxon>Mimivirus bradfordmassiliense</taxon>
    </lineage>
</organism>
<protein>
    <submittedName>
        <fullName evidence="1">Uncharacterized protein</fullName>
    </submittedName>
</protein>
<name>E5L7Z0_MIMIV</name>
<dbReference type="Proteomes" id="UP000201519">
    <property type="component" value="Segment"/>
</dbReference>
<dbReference type="KEGG" id="vg:9925246"/>
<reference evidence="1 2" key="1">
    <citation type="journal article" date="2011" name="Virol. J.">
        <title>Breaking the 1000-gene barrier for Mimivirus using ultra-deep genome and transcriptome sequencing.</title>
        <authorList>
            <person name="Legendre M."/>
            <person name="Santini S."/>
            <person name="Rico A."/>
            <person name="Abergel C."/>
            <person name="Claverie J.M."/>
        </authorList>
    </citation>
    <scope>NUCLEOTIDE SEQUENCE [LARGE SCALE GENOMIC DNA]</scope>
</reference>
<dbReference type="RefSeq" id="YP_004021047.1">
    <property type="nucleotide sequence ID" value="NC_014649.1"/>
</dbReference>
<accession>E5L7Z0</accession>
<dbReference type="EMBL" id="HQ336222">
    <property type="protein sequence ID" value="ADQ48142.1"/>
    <property type="molecule type" value="Genomic_DNA"/>
</dbReference>
<organismHost>
    <name type="scientific">Acanthamoeba polyphaga</name>
    <name type="common">Amoeba</name>
    <dbReference type="NCBI Taxonomy" id="5757"/>
</organismHost>